<protein>
    <submittedName>
        <fullName evidence="1">Carboxymuconolactone decarboxylase family protein</fullName>
    </submittedName>
</protein>
<gene>
    <name evidence="1" type="ORF">ACFQZP_36065</name>
</gene>
<name>A0ABW2VVZ5_9ACTN</name>
<accession>A0ABW2VVZ5</accession>
<dbReference type="PANTHER" id="PTHR34846">
    <property type="entry name" value="4-CARBOXYMUCONOLACTONE DECARBOXYLASE FAMILY PROTEIN (AFU_ORTHOLOGUE AFUA_6G11590)"/>
    <property type="match status" value="1"/>
</dbReference>
<dbReference type="Proteomes" id="UP001596957">
    <property type="component" value="Unassembled WGS sequence"/>
</dbReference>
<sequence length="205" mass="23105">MKHPADHVFTEVRMRLRPLTEMNPRQADLVERMVNQRGGVKGPFTAFLRSPELCDLVEELGTYCTRGSALPLRLRELTLLIAARHCDAQHSWNAHVDKGVDAGLDPAALRRLAHRQDPQFGEADERALHRFATEVLEHHFVGDETYAEALERFGEHGLVDLLAALGCFSMFAMVLNAFQVDLQPDREPPFPDIKGFTRVAVRDAL</sequence>
<dbReference type="RefSeq" id="WP_381251790.1">
    <property type="nucleotide sequence ID" value="NZ_JBHTBI010000007.1"/>
</dbReference>
<organism evidence="1 2">
    <name type="scientific">Streptomyces lutosisoli</name>
    <dbReference type="NCBI Taxonomy" id="2665721"/>
    <lineage>
        <taxon>Bacteria</taxon>
        <taxon>Bacillati</taxon>
        <taxon>Actinomycetota</taxon>
        <taxon>Actinomycetes</taxon>
        <taxon>Kitasatosporales</taxon>
        <taxon>Streptomycetaceae</taxon>
        <taxon>Streptomyces</taxon>
    </lineage>
</organism>
<dbReference type="InterPro" id="IPR029032">
    <property type="entry name" value="AhpD-like"/>
</dbReference>
<dbReference type="PANTHER" id="PTHR34846:SF11">
    <property type="entry name" value="4-CARBOXYMUCONOLACTONE DECARBOXYLASE FAMILY PROTEIN (AFU_ORTHOLOGUE AFUA_6G11590)"/>
    <property type="match status" value="1"/>
</dbReference>
<comment type="caution">
    <text evidence="1">The sequence shown here is derived from an EMBL/GenBank/DDBJ whole genome shotgun (WGS) entry which is preliminary data.</text>
</comment>
<dbReference type="SUPFAM" id="SSF69118">
    <property type="entry name" value="AhpD-like"/>
    <property type="match status" value="1"/>
</dbReference>
<keyword evidence="2" id="KW-1185">Reference proteome</keyword>
<reference evidence="2" key="1">
    <citation type="journal article" date="2019" name="Int. J. Syst. Evol. Microbiol.">
        <title>The Global Catalogue of Microorganisms (GCM) 10K type strain sequencing project: providing services to taxonomists for standard genome sequencing and annotation.</title>
        <authorList>
            <consortium name="The Broad Institute Genomics Platform"/>
            <consortium name="The Broad Institute Genome Sequencing Center for Infectious Disease"/>
            <person name="Wu L."/>
            <person name="Ma J."/>
        </authorList>
    </citation>
    <scope>NUCLEOTIDE SEQUENCE [LARGE SCALE GENOMIC DNA]</scope>
    <source>
        <strain evidence="2">CGMCC 4.7198</strain>
    </source>
</reference>
<proteinExistence type="predicted"/>
<evidence type="ECO:0000313" key="2">
    <source>
        <dbReference type="Proteomes" id="UP001596957"/>
    </source>
</evidence>
<dbReference type="Gene3D" id="1.20.1290.10">
    <property type="entry name" value="AhpD-like"/>
    <property type="match status" value="1"/>
</dbReference>
<evidence type="ECO:0000313" key="1">
    <source>
        <dbReference type="EMBL" id="MFD0287009.1"/>
    </source>
</evidence>
<dbReference type="EMBL" id="JBHTEC010000001">
    <property type="protein sequence ID" value="MFD0287009.1"/>
    <property type="molecule type" value="Genomic_DNA"/>
</dbReference>